<dbReference type="Gramene" id="KZM93557">
    <property type="protein sequence ID" value="KZM93557"/>
    <property type="gene ID" value="DCAR_016802"/>
</dbReference>
<sequence length="99" mass="11387">MSWRSWRESIENLKSVILIRGARDVSDLTAWIVAGTLVYYLDIVPAQERKQQLKEKAARDACDPNRYIEKCKPVPDPQVTGLIYGNKTRVRSTNKPKNK</sequence>
<dbReference type="AlphaFoldDB" id="A0A164XT33"/>
<keyword evidence="2" id="KW-1185">Reference proteome</keyword>
<dbReference type="KEGG" id="dcr:108220922"/>
<evidence type="ECO:0000313" key="2">
    <source>
        <dbReference type="Proteomes" id="UP000077755"/>
    </source>
</evidence>
<evidence type="ECO:0000313" key="1">
    <source>
        <dbReference type="EMBL" id="WOG99855.1"/>
    </source>
</evidence>
<dbReference type="EMBL" id="CP093347">
    <property type="protein sequence ID" value="WOG99855.1"/>
    <property type="molecule type" value="Genomic_DNA"/>
</dbReference>
<dbReference type="OrthoDB" id="746946at2759"/>
<dbReference type="Proteomes" id="UP000077755">
    <property type="component" value="Chromosome 5"/>
</dbReference>
<dbReference type="OMA" id="WIKPERQ"/>
<accession>A0A164XT33</accession>
<dbReference type="PANTHER" id="PTHR37213">
    <property type="entry name" value="SUBTILISIN-LIKE PROTEASE"/>
    <property type="match status" value="1"/>
</dbReference>
<name>A0A164XT33_DAUCS</name>
<proteinExistence type="predicted"/>
<organism evidence="1 2">
    <name type="scientific">Daucus carota subsp. sativus</name>
    <name type="common">Carrot</name>
    <dbReference type="NCBI Taxonomy" id="79200"/>
    <lineage>
        <taxon>Eukaryota</taxon>
        <taxon>Viridiplantae</taxon>
        <taxon>Streptophyta</taxon>
        <taxon>Embryophyta</taxon>
        <taxon>Tracheophyta</taxon>
        <taxon>Spermatophyta</taxon>
        <taxon>Magnoliopsida</taxon>
        <taxon>eudicotyledons</taxon>
        <taxon>Gunneridae</taxon>
        <taxon>Pentapetalae</taxon>
        <taxon>asterids</taxon>
        <taxon>campanulids</taxon>
        <taxon>Apiales</taxon>
        <taxon>Apiaceae</taxon>
        <taxon>Apioideae</taxon>
        <taxon>Scandiceae</taxon>
        <taxon>Daucinae</taxon>
        <taxon>Daucus</taxon>
        <taxon>Daucus sect. Daucus</taxon>
    </lineage>
</organism>
<dbReference type="PANTHER" id="PTHR37213:SF1">
    <property type="entry name" value="SUBTILISIN-LIKE PROTEASE"/>
    <property type="match status" value="1"/>
</dbReference>
<reference evidence="1" key="1">
    <citation type="journal article" date="2016" name="Nat. Genet.">
        <title>A high-quality carrot genome assembly provides new insights into carotenoid accumulation and asterid genome evolution.</title>
        <authorList>
            <person name="Iorizzo M."/>
            <person name="Ellison S."/>
            <person name="Senalik D."/>
            <person name="Zeng P."/>
            <person name="Satapoomin P."/>
            <person name="Huang J."/>
            <person name="Bowman M."/>
            <person name="Iovene M."/>
            <person name="Sanseverino W."/>
            <person name="Cavagnaro P."/>
            <person name="Yildiz M."/>
            <person name="Macko-Podgorni A."/>
            <person name="Moranska E."/>
            <person name="Grzebelus E."/>
            <person name="Grzebelus D."/>
            <person name="Ashrafi H."/>
            <person name="Zheng Z."/>
            <person name="Cheng S."/>
            <person name="Spooner D."/>
            <person name="Van Deynze A."/>
            <person name="Simon P."/>
        </authorList>
    </citation>
    <scope>NUCLEOTIDE SEQUENCE</scope>
    <source>
        <tissue evidence="1">Leaf</tissue>
    </source>
</reference>
<protein>
    <submittedName>
        <fullName evidence="1">Uncharacterized protein</fullName>
    </submittedName>
</protein>
<reference evidence="1" key="2">
    <citation type="submission" date="2022-03" db="EMBL/GenBank/DDBJ databases">
        <title>Draft title - Genomic analysis of global carrot germplasm unveils the trajectory of domestication and the origin of high carotenoid orange carrot.</title>
        <authorList>
            <person name="Iorizzo M."/>
            <person name="Ellison S."/>
            <person name="Senalik D."/>
            <person name="Macko-Podgorni A."/>
            <person name="Grzebelus D."/>
            <person name="Bostan H."/>
            <person name="Rolling W."/>
            <person name="Curaba J."/>
            <person name="Simon P."/>
        </authorList>
    </citation>
    <scope>NUCLEOTIDE SEQUENCE</scope>
    <source>
        <tissue evidence="1">Leaf</tissue>
    </source>
</reference>
<gene>
    <name evidence="1" type="ORF">DCAR_0519211</name>
</gene>